<organism evidence="2 3">
    <name type="scientific">Paragonimus heterotremus</name>
    <dbReference type="NCBI Taxonomy" id="100268"/>
    <lineage>
        <taxon>Eukaryota</taxon>
        <taxon>Metazoa</taxon>
        <taxon>Spiralia</taxon>
        <taxon>Lophotrochozoa</taxon>
        <taxon>Platyhelminthes</taxon>
        <taxon>Trematoda</taxon>
        <taxon>Digenea</taxon>
        <taxon>Plagiorchiida</taxon>
        <taxon>Troglotremata</taxon>
        <taxon>Troglotrematidae</taxon>
        <taxon>Paragonimus</taxon>
    </lineage>
</organism>
<dbReference type="EMBL" id="LUCH01008487">
    <property type="protein sequence ID" value="KAF5396319.1"/>
    <property type="molecule type" value="Genomic_DNA"/>
</dbReference>
<proteinExistence type="predicted"/>
<gene>
    <name evidence="2" type="ORF">PHET_11002</name>
</gene>
<accession>A0A8J4T274</accession>
<dbReference type="Proteomes" id="UP000748531">
    <property type="component" value="Unassembled WGS sequence"/>
</dbReference>
<sequence>MKPCFSLPLPSVQAKYEAERAELVNAGMLHNSGTHSADAASKPFFPKGIKVAFPVHPELEVTPGEGHTDKVPNVNENSSSK</sequence>
<reference evidence="2" key="1">
    <citation type="submission" date="2019-05" db="EMBL/GenBank/DDBJ databases">
        <title>Annotation for the trematode Paragonimus heterotremus.</title>
        <authorList>
            <person name="Choi Y.-J."/>
        </authorList>
    </citation>
    <scope>NUCLEOTIDE SEQUENCE</scope>
    <source>
        <strain evidence="2">LC</strain>
    </source>
</reference>
<evidence type="ECO:0000256" key="1">
    <source>
        <dbReference type="SAM" id="MobiDB-lite"/>
    </source>
</evidence>
<name>A0A8J4T274_9TREM</name>
<feature type="region of interest" description="Disordered" evidence="1">
    <location>
        <begin position="59"/>
        <end position="81"/>
    </location>
</feature>
<comment type="caution">
    <text evidence="2">The sequence shown here is derived from an EMBL/GenBank/DDBJ whole genome shotgun (WGS) entry which is preliminary data.</text>
</comment>
<protein>
    <submittedName>
        <fullName evidence="2">Uncharacterized protein</fullName>
    </submittedName>
</protein>
<evidence type="ECO:0000313" key="3">
    <source>
        <dbReference type="Proteomes" id="UP000748531"/>
    </source>
</evidence>
<evidence type="ECO:0000313" key="2">
    <source>
        <dbReference type="EMBL" id="KAF5396319.1"/>
    </source>
</evidence>
<keyword evidence="3" id="KW-1185">Reference proteome</keyword>
<dbReference type="AlphaFoldDB" id="A0A8J4T274"/>